<feature type="region of interest" description="Disordered" evidence="1">
    <location>
        <begin position="324"/>
        <end position="460"/>
    </location>
</feature>
<feature type="compositionally biased region" description="Basic and acidic residues" evidence="1">
    <location>
        <begin position="777"/>
        <end position="799"/>
    </location>
</feature>
<feature type="compositionally biased region" description="Basic and acidic residues" evidence="1">
    <location>
        <begin position="440"/>
        <end position="454"/>
    </location>
</feature>
<feature type="compositionally biased region" description="Basic and acidic residues" evidence="1">
    <location>
        <begin position="809"/>
        <end position="818"/>
    </location>
</feature>
<feature type="compositionally biased region" description="Low complexity" evidence="1">
    <location>
        <begin position="50"/>
        <end position="70"/>
    </location>
</feature>
<feature type="compositionally biased region" description="Basic and acidic residues" evidence="1">
    <location>
        <begin position="157"/>
        <end position="168"/>
    </location>
</feature>
<feature type="compositionally biased region" description="Basic and acidic residues" evidence="1">
    <location>
        <begin position="835"/>
        <end position="856"/>
    </location>
</feature>
<dbReference type="Pfam" id="PF26118">
    <property type="entry name" value="DUF8035"/>
    <property type="match status" value="1"/>
</dbReference>
<feature type="compositionally biased region" description="Basic and acidic residues" evidence="1">
    <location>
        <begin position="602"/>
        <end position="611"/>
    </location>
</feature>
<feature type="compositionally biased region" description="Polar residues" evidence="1">
    <location>
        <begin position="9"/>
        <end position="25"/>
    </location>
</feature>
<dbReference type="Proteomes" id="UP000030106">
    <property type="component" value="Unassembled WGS sequence"/>
</dbReference>
<dbReference type="PANTHER" id="PTHR42081">
    <property type="entry name" value="ZINC FINGER PROTEIN DHHC DOMAIN CONTAINING PROTEIN"/>
    <property type="match status" value="1"/>
</dbReference>
<dbReference type="PANTHER" id="PTHR42081:SF1">
    <property type="entry name" value="ZINC FINGER PROTEIN DHHC DOMAIN CONTAINING PROTEIN"/>
    <property type="match status" value="1"/>
</dbReference>
<reference evidence="3 4" key="1">
    <citation type="submission" date="2012-10" db="EMBL/GenBank/DDBJ databases">
        <title>Genome sequencing and analysis of entomopathogenic fungi Beauveria bassiana D1-5.</title>
        <authorList>
            <person name="Li Q."/>
            <person name="Wang L."/>
            <person name="Zhang Z."/>
            <person name="Wang Q."/>
            <person name="Ren J."/>
            <person name="Wang M."/>
            <person name="Xu W."/>
            <person name="Wang J."/>
            <person name="Lu Y."/>
            <person name="Du Q."/>
            <person name="Sun Z."/>
        </authorList>
    </citation>
    <scope>NUCLEOTIDE SEQUENCE [LARGE SCALE GENOMIC DNA]</scope>
    <source>
        <strain evidence="3 4">D1-5</strain>
    </source>
</reference>
<feature type="compositionally biased region" description="Polar residues" evidence="1">
    <location>
        <begin position="185"/>
        <end position="196"/>
    </location>
</feature>
<dbReference type="HOGENOM" id="CLU_005727_0_0_1"/>
<feature type="compositionally biased region" description="Basic and acidic residues" evidence="1">
    <location>
        <begin position="868"/>
        <end position="907"/>
    </location>
</feature>
<name>A0A0A2V5M2_BEABA</name>
<proteinExistence type="predicted"/>
<dbReference type="AlphaFoldDB" id="A0A0A2V5M2"/>
<dbReference type="eggNOG" id="ENOG502SM5I">
    <property type="taxonomic scope" value="Eukaryota"/>
</dbReference>
<feature type="compositionally biased region" description="Polar residues" evidence="1">
    <location>
        <begin position="496"/>
        <end position="505"/>
    </location>
</feature>
<feature type="region of interest" description="Disordered" evidence="1">
    <location>
        <begin position="777"/>
        <end position="907"/>
    </location>
</feature>
<dbReference type="EMBL" id="ANFO01001384">
    <property type="protein sequence ID" value="KGQ02768.1"/>
    <property type="molecule type" value="Genomic_DNA"/>
</dbReference>
<dbReference type="STRING" id="1245745.A0A0A2V5M2"/>
<accession>A0A0A2V5M2</accession>
<feature type="domain" description="DUF8035" evidence="2">
    <location>
        <begin position="708"/>
        <end position="759"/>
    </location>
</feature>
<feature type="compositionally biased region" description="Basic and acidic residues" evidence="1">
    <location>
        <begin position="394"/>
        <end position="413"/>
    </location>
</feature>
<feature type="compositionally biased region" description="Polar residues" evidence="1">
    <location>
        <begin position="134"/>
        <end position="154"/>
    </location>
</feature>
<feature type="compositionally biased region" description="Polar residues" evidence="1">
    <location>
        <begin position="105"/>
        <end position="117"/>
    </location>
</feature>
<dbReference type="OrthoDB" id="5418088at2759"/>
<evidence type="ECO:0000313" key="3">
    <source>
        <dbReference type="EMBL" id="KGQ02768.1"/>
    </source>
</evidence>
<protein>
    <recommendedName>
        <fullName evidence="2">DUF8035 domain-containing protein</fullName>
    </recommendedName>
</protein>
<sequence length="907" mass="101020">MTDRHRNQPPVTRSVSTNPSRSSLPASMAHQPPFLDESYTTPASSRYPITTALGHSSSTTSSGQPTTTRTYAVAQDSRSRPSARDHSYTRRSTMESTIRPPVIITTYQNDRSQNSMKYGTGVGNGSPVRDDYHQSSSQYYAVPGSTSRSRSSARPYQVEEHPRRRDGADSLLSAHNTESHRKSRPSATYPSNQRHSAASIDYGDDGYKYTNAGELVRYDLDHYKPSRPQNHDSFNHDKRPRASHAGNHRRSGSLRYEAGRGYTVPHGRSDAPSGPPPSTRGLDNIDRDYDLGRVRQAHTATSKPPQSLAHSETPGILRVARETRYGRPVSVSQEPSYWSNSPHTRDDYRDWRSHVYDRSNDGAAENRRPHSTHFYDESISNRGFGIRTSPDAAPEGRRDGRRDDRRSRDEPRSHGFLHFGDKPLAGPRKVTQDRQSSVSEESKHSEGHRNDSGRETSYGVIGTAGTGLGISAAAAGLVASKRDNESARGVKEQKETTYGSEIGNSSRHETEVTGNSSPRGPIEATKDQHSLRPETMKVAMEGVSGPAVNGGASLVKYNPPSASDSDEAGRGSVRRKQRPLNSFNPNDTSDLRQIREQLAVLRLHETQKQSDEASAGGNERRARSPSPTRKAASISDLDQDDQSYAVGFPVEKKHARVVSPPRDRRDDKPLKGILKQPSASFPEEANPIREGVAPHKEDKKLKEVPPGARWTRINRRIVNPEALRVGQERFEERDDFVIVLRVLSKEEIQAYAAATQVLRGKRFSAISAYPVLTIDSERRRNRDNPDRDQERRHQHDDGSFQHYRRHRRQVEDSDRDSGAEAGGWGLDGNLDDADEGHKSARDEGSDSSSDKRRDAENDGGGTKGSRRNHQDGDEIGRGRQDKAHGDAVEGDTDYRRKTRRDEGDERE</sequence>
<comment type="caution">
    <text evidence="3">The sequence shown here is derived from an EMBL/GenBank/DDBJ whole genome shotgun (WGS) entry which is preliminary data.</text>
</comment>
<feature type="compositionally biased region" description="Basic and acidic residues" evidence="1">
    <location>
        <begin position="661"/>
        <end position="670"/>
    </location>
</feature>
<feature type="compositionally biased region" description="Polar residues" evidence="1">
    <location>
        <begin position="579"/>
        <end position="588"/>
    </location>
</feature>
<feature type="region of interest" description="Disordered" evidence="1">
    <location>
        <begin position="480"/>
        <end position="674"/>
    </location>
</feature>
<evidence type="ECO:0000259" key="2">
    <source>
        <dbReference type="Pfam" id="PF26118"/>
    </source>
</evidence>
<evidence type="ECO:0000256" key="1">
    <source>
        <dbReference type="SAM" id="MobiDB-lite"/>
    </source>
</evidence>
<feature type="region of interest" description="Disordered" evidence="1">
    <location>
        <begin position="1"/>
        <end position="207"/>
    </location>
</feature>
<feature type="region of interest" description="Disordered" evidence="1">
    <location>
        <begin position="222"/>
        <end position="286"/>
    </location>
</feature>
<feature type="compositionally biased region" description="Basic residues" evidence="1">
    <location>
        <begin position="238"/>
        <end position="252"/>
    </location>
</feature>
<feature type="compositionally biased region" description="Basic and acidic residues" evidence="1">
    <location>
        <begin position="480"/>
        <end position="495"/>
    </location>
</feature>
<organism evidence="3 4">
    <name type="scientific">Beauveria bassiana D1-5</name>
    <dbReference type="NCBI Taxonomy" id="1245745"/>
    <lineage>
        <taxon>Eukaryota</taxon>
        <taxon>Fungi</taxon>
        <taxon>Dikarya</taxon>
        <taxon>Ascomycota</taxon>
        <taxon>Pezizomycotina</taxon>
        <taxon>Sordariomycetes</taxon>
        <taxon>Hypocreomycetidae</taxon>
        <taxon>Hypocreales</taxon>
        <taxon>Cordycipitaceae</taxon>
        <taxon>Beauveria</taxon>
    </lineage>
</organism>
<feature type="compositionally biased region" description="Basic and acidic residues" evidence="1">
    <location>
        <begin position="343"/>
        <end position="376"/>
    </location>
</feature>
<dbReference type="InterPro" id="IPR058348">
    <property type="entry name" value="DUF8035"/>
</dbReference>
<feature type="compositionally biased region" description="Basic and acidic residues" evidence="1">
    <location>
        <begin position="222"/>
        <end position="237"/>
    </location>
</feature>
<feature type="compositionally biased region" description="Basic and acidic residues" evidence="1">
    <location>
        <begin position="77"/>
        <end position="88"/>
    </location>
</feature>
<feature type="compositionally biased region" description="Polar residues" evidence="1">
    <location>
        <begin position="38"/>
        <end position="48"/>
    </location>
</feature>
<evidence type="ECO:0000313" key="4">
    <source>
        <dbReference type="Proteomes" id="UP000030106"/>
    </source>
</evidence>
<gene>
    <name evidence="3" type="ORF">BBAD15_g12009</name>
</gene>
<feature type="compositionally biased region" description="Basic and acidic residues" evidence="1">
    <location>
        <begin position="524"/>
        <end position="535"/>
    </location>
</feature>
<feature type="compositionally biased region" description="Polar residues" evidence="1">
    <location>
        <begin position="330"/>
        <end position="342"/>
    </location>
</feature>